<organism evidence="7 8">
    <name type="scientific">Pseudomonas fluorescens</name>
    <dbReference type="NCBI Taxonomy" id="294"/>
    <lineage>
        <taxon>Bacteria</taxon>
        <taxon>Pseudomonadati</taxon>
        <taxon>Pseudomonadota</taxon>
        <taxon>Gammaproteobacteria</taxon>
        <taxon>Pseudomonadales</taxon>
        <taxon>Pseudomonadaceae</taxon>
        <taxon>Pseudomonas</taxon>
    </lineage>
</organism>
<dbReference type="InterPro" id="IPR007016">
    <property type="entry name" value="O-antigen_ligase-rel_domated"/>
</dbReference>
<gene>
    <name evidence="7" type="ORF">PS691_03354</name>
</gene>
<dbReference type="PANTHER" id="PTHR37422:SF13">
    <property type="entry name" value="LIPOPOLYSACCHARIDE BIOSYNTHESIS PROTEIN PA4999-RELATED"/>
    <property type="match status" value="1"/>
</dbReference>
<feature type="transmembrane region" description="Helical" evidence="5">
    <location>
        <begin position="309"/>
        <end position="332"/>
    </location>
</feature>
<feature type="transmembrane region" description="Helical" evidence="5">
    <location>
        <begin position="201"/>
        <end position="218"/>
    </location>
</feature>
<keyword evidence="3 5" id="KW-1133">Transmembrane helix</keyword>
<feature type="transmembrane region" description="Helical" evidence="5">
    <location>
        <begin position="168"/>
        <end position="194"/>
    </location>
</feature>
<evidence type="ECO:0000259" key="6">
    <source>
        <dbReference type="Pfam" id="PF04932"/>
    </source>
</evidence>
<dbReference type="Proteomes" id="UP000337909">
    <property type="component" value="Unassembled WGS sequence"/>
</dbReference>
<evidence type="ECO:0000256" key="2">
    <source>
        <dbReference type="ARBA" id="ARBA00022692"/>
    </source>
</evidence>
<dbReference type="GO" id="GO:0016020">
    <property type="term" value="C:membrane"/>
    <property type="evidence" value="ECO:0007669"/>
    <property type="project" value="UniProtKB-SubCell"/>
</dbReference>
<name>A0A5E7CZA4_PSEFL</name>
<evidence type="ECO:0000256" key="1">
    <source>
        <dbReference type="ARBA" id="ARBA00004141"/>
    </source>
</evidence>
<feature type="transmembrane region" description="Helical" evidence="5">
    <location>
        <begin position="97"/>
        <end position="117"/>
    </location>
</feature>
<dbReference type="EMBL" id="CABVHQ010000032">
    <property type="protein sequence ID" value="VVO10383.1"/>
    <property type="molecule type" value="Genomic_DNA"/>
</dbReference>
<dbReference type="Pfam" id="PF04932">
    <property type="entry name" value="Wzy_C"/>
    <property type="match status" value="1"/>
</dbReference>
<sequence>MFWVGDRALYHKLYYLTLAAPTLIVLLLEPQLLKQLLSSPLIRLFLLFSAYILISVQWSGTEETSLTMSKRPLYILMLLFAAMLITLKSPARLDGMTRLAAILAVVCAAASMVYFFYSEEGGRLNGYGALYNPLLSSHVFGFFCAYWLSSWYLGSRSTALLPLSAMVVLWVLLIFTGSRTPIMAMAGCILWMAIVQWKHRLWLVIAVAVAVVVATQSLPQSDDLMARGVSYRPAIWAEALRQIQASPWIGLGFTHPQVFWIEGTQHALADPHNIVLGVLFEGGVVGLTLWLMMYAYAMFYAWQHRDQPCVLIASTLVVYGFMAGLTEGSAFFSRPKEHWFLIWIPLALLAATRLRSEQHDQRNAAVNHRSENRPFT</sequence>
<evidence type="ECO:0000313" key="8">
    <source>
        <dbReference type="Proteomes" id="UP000337909"/>
    </source>
</evidence>
<feature type="transmembrane region" description="Helical" evidence="5">
    <location>
        <begin position="72"/>
        <end position="91"/>
    </location>
</feature>
<evidence type="ECO:0000313" key="7">
    <source>
        <dbReference type="EMBL" id="VVO10383.1"/>
    </source>
</evidence>
<feature type="transmembrane region" description="Helical" evidence="5">
    <location>
        <begin position="12"/>
        <end position="28"/>
    </location>
</feature>
<evidence type="ECO:0000256" key="4">
    <source>
        <dbReference type="ARBA" id="ARBA00023136"/>
    </source>
</evidence>
<proteinExistence type="predicted"/>
<feature type="transmembrane region" description="Helical" evidence="5">
    <location>
        <begin position="129"/>
        <end position="148"/>
    </location>
</feature>
<accession>A0A5E7CZA4</accession>
<evidence type="ECO:0000256" key="5">
    <source>
        <dbReference type="SAM" id="Phobius"/>
    </source>
</evidence>
<evidence type="ECO:0000256" key="3">
    <source>
        <dbReference type="ARBA" id="ARBA00022989"/>
    </source>
</evidence>
<keyword evidence="2 5" id="KW-0812">Transmembrane</keyword>
<dbReference type="AlphaFoldDB" id="A0A5E7CZA4"/>
<feature type="transmembrane region" description="Helical" evidence="5">
    <location>
        <begin position="274"/>
        <end position="297"/>
    </location>
</feature>
<keyword evidence="4 5" id="KW-0472">Membrane</keyword>
<comment type="subcellular location">
    <subcellularLocation>
        <location evidence="1">Membrane</location>
        <topology evidence="1">Multi-pass membrane protein</topology>
    </subcellularLocation>
</comment>
<reference evidence="7 8" key="1">
    <citation type="submission" date="2019-09" db="EMBL/GenBank/DDBJ databases">
        <authorList>
            <person name="Chandra G."/>
            <person name="Truman W A."/>
        </authorList>
    </citation>
    <scope>NUCLEOTIDE SEQUENCE [LARGE SCALE GENOMIC DNA]</scope>
    <source>
        <strain evidence="7">PS691</strain>
    </source>
</reference>
<feature type="domain" description="O-antigen ligase-related" evidence="6">
    <location>
        <begin position="165"/>
        <end position="291"/>
    </location>
</feature>
<protein>
    <recommendedName>
        <fullName evidence="6">O-antigen ligase-related domain-containing protein</fullName>
    </recommendedName>
</protein>
<feature type="transmembrane region" description="Helical" evidence="5">
    <location>
        <begin position="40"/>
        <end position="60"/>
    </location>
</feature>
<dbReference type="PANTHER" id="PTHR37422">
    <property type="entry name" value="TEICHURONIC ACID BIOSYNTHESIS PROTEIN TUAE"/>
    <property type="match status" value="1"/>
</dbReference>
<dbReference type="InterPro" id="IPR051533">
    <property type="entry name" value="WaaL-like"/>
</dbReference>